<feature type="region of interest" description="Disordered" evidence="1">
    <location>
        <begin position="805"/>
        <end position="838"/>
    </location>
</feature>
<feature type="compositionally biased region" description="Pro residues" evidence="1">
    <location>
        <begin position="807"/>
        <end position="838"/>
    </location>
</feature>
<dbReference type="EMBL" id="JAPDDP010000012">
    <property type="protein sequence ID" value="MDA0180403.1"/>
    <property type="molecule type" value="Genomic_DNA"/>
</dbReference>
<accession>A0A9X3N607</accession>
<feature type="signal peptide" evidence="2">
    <location>
        <begin position="1"/>
        <end position="25"/>
    </location>
</feature>
<dbReference type="AlphaFoldDB" id="A0A9X3N607"/>
<dbReference type="SUPFAM" id="SSF50969">
    <property type="entry name" value="YVTN repeat-like/Quinoprotein amine dehydrogenase"/>
    <property type="match status" value="1"/>
</dbReference>
<dbReference type="PANTHER" id="PTHR31778">
    <property type="entry name" value="BUD SITE SELECTION PROTEIN RAX2"/>
    <property type="match status" value="1"/>
</dbReference>
<evidence type="ECO:0000313" key="4">
    <source>
        <dbReference type="Proteomes" id="UP001147653"/>
    </source>
</evidence>
<sequence length="987" mass="99451">MSRSTITTVCVVVLALLGLAPAAQAAAPIAETESITDGSVTDIAVDAEGRRYLAGGFSMVGPRVGHGLALTTTDDQPDLRSADVTGSYIRAVVADGSGGWYVGGLFTHVGGVPRRNLAHILADGTVDPAFDPSPNNYVMSLALSGTGLYVGGAFTLVGGQTRNRIAALDTSTGLATSWNPSANGVVETLTVSGSTVYVGGSFTSVGGQTRNRIAALDTTTGLATSWNPNANSSVFAISVSGATVYAGGAFTSIGGQTRNRIAALDPSGTATSWNPNADNTVRALAVDSGAVYAGGQFTNVGGAPRNRVVKLDPITGVADPGWNANVSEWVYSLALDGGSLYIGGRFPAVGGTARNRLARVDTTTGALDSWNPNTSDLVYAVAVDGSKVYAGGTFEMAGAGLAVREGLARLKADGTLDTGWVPPTADGPINTVDVAGDAVFIGGTFLTLDGQAQQRIAKLDAATASVRPWNPLIANGVVLTVTAAGGKVYFGGNFTTVGGASRSQLARADVDGSGAVDTGWNPPTGPLGGSTYPIRAITVAGGHVYYGGQFQVSDPNVAVHLVRVSAVDGTLDASWTPALGSSNPNDGETVHAIHVVGAAVYVGGSFTTPVVNLAKLSATTGVVDGSWAPAPDAEITALSSDRAGRLLAGGVYTSIGGSTRANLARLLPSGALDPSWDTNVTDAVQTIARVGASVAIGGAFTTANALSVHGYGRVELPSGRLRLTTAGDAGTFGFTVDGGAVATGVHALEPDTYVISETGASAYGVSYACRDHDGAGAVVASGTGAGPVNVPIALGDQVRCVFTNTAPVPPAPTPTPEPPVAPTPTPEPPAPTPAPPVAKPATDAVIGAKTGGRVTIKGGGVFRDGTVLTKTTIVDTTKGFLGILAGRERITVSRGQFTLEHGNAITLRTQGAKGCARRLLKVATAANVTVVGRASSSTVTGGSARWITIDTCAGTLTKVYAGSVKVWNAKTGKTVTVRAGKTRFVAR</sequence>
<keyword evidence="2" id="KW-0732">Signal</keyword>
<dbReference type="Pfam" id="PF17164">
    <property type="entry name" value="DUF5122"/>
    <property type="match status" value="8"/>
</dbReference>
<evidence type="ECO:0008006" key="5">
    <source>
        <dbReference type="Google" id="ProtNLM"/>
    </source>
</evidence>
<dbReference type="GO" id="GO:1902929">
    <property type="term" value="C:plasma membrane of growing cell tip"/>
    <property type="evidence" value="ECO:0007669"/>
    <property type="project" value="TreeGrafter"/>
</dbReference>
<dbReference type="Gene3D" id="2.80.10.50">
    <property type="match status" value="4"/>
</dbReference>
<dbReference type="PANTHER" id="PTHR31778:SF2">
    <property type="entry name" value="BUD SITE SELECTION PROTEIN RAX2"/>
    <property type="match status" value="1"/>
</dbReference>
<organism evidence="3 4">
    <name type="scientific">Solirubrobacter phytolaccae</name>
    <dbReference type="NCBI Taxonomy" id="1404360"/>
    <lineage>
        <taxon>Bacteria</taxon>
        <taxon>Bacillati</taxon>
        <taxon>Actinomycetota</taxon>
        <taxon>Thermoleophilia</taxon>
        <taxon>Solirubrobacterales</taxon>
        <taxon>Solirubrobacteraceae</taxon>
        <taxon>Solirubrobacter</taxon>
    </lineage>
</organism>
<protein>
    <recommendedName>
        <fullName evidence="5">PQQ-binding-like beta-propeller repeat protein</fullName>
    </recommendedName>
</protein>
<feature type="chain" id="PRO_5040886254" description="PQQ-binding-like beta-propeller repeat protein" evidence="2">
    <location>
        <begin position="26"/>
        <end position="987"/>
    </location>
</feature>
<reference evidence="3" key="1">
    <citation type="submission" date="2022-10" db="EMBL/GenBank/DDBJ databases">
        <title>The WGS of Solirubrobacter phytolaccae KCTC 29190.</title>
        <authorList>
            <person name="Jiang Z."/>
        </authorList>
    </citation>
    <scope>NUCLEOTIDE SEQUENCE</scope>
    <source>
        <strain evidence="3">KCTC 29190</strain>
    </source>
</reference>
<gene>
    <name evidence="3" type="ORF">OJ997_08875</name>
</gene>
<keyword evidence="4" id="KW-1185">Reference proteome</keyword>
<dbReference type="InterPro" id="IPR011044">
    <property type="entry name" value="Quino_amine_DH_bsu"/>
</dbReference>
<name>A0A9X3N607_9ACTN</name>
<comment type="caution">
    <text evidence="3">The sequence shown here is derived from an EMBL/GenBank/DDBJ whole genome shotgun (WGS) entry which is preliminary data.</text>
</comment>
<evidence type="ECO:0000256" key="1">
    <source>
        <dbReference type="SAM" id="MobiDB-lite"/>
    </source>
</evidence>
<dbReference type="Proteomes" id="UP001147653">
    <property type="component" value="Unassembled WGS sequence"/>
</dbReference>
<dbReference type="InterPro" id="IPR013431">
    <property type="entry name" value="Delta_60_rpt"/>
</dbReference>
<evidence type="ECO:0000256" key="2">
    <source>
        <dbReference type="SAM" id="SignalP"/>
    </source>
</evidence>
<evidence type="ECO:0000313" key="3">
    <source>
        <dbReference type="EMBL" id="MDA0180403.1"/>
    </source>
</evidence>
<dbReference type="RefSeq" id="WP_270024710.1">
    <property type="nucleotide sequence ID" value="NZ_JAPDDP010000012.1"/>
</dbReference>
<proteinExistence type="predicted"/>